<sequence length="156" mass="17688">MYQSTYDIASKNINALTLLFQIASKQTDWCTLTAPGNVFNFPGGEVPRPEITVMGNYQYSSYRCPRCGRVLYKTIFPEGNDPFLIFNDQTGDGISPARIFTCPDCFTFYATPKGYHLTDGQVITANCPQTQEGLDLYNMWFEIFNTIGDLNARRME</sequence>
<comment type="caution">
    <text evidence="1">The sequence shown here is derived from an EMBL/GenBank/DDBJ whole genome shotgun (WGS) entry which is preliminary data.</text>
</comment>
<dbReference type="EMBL" id="PNFV01000003">
    <property type="protein sequence ID" value="PMB82941.1"/>
    <property type="molecule type" value="Genomic_DNA"/>
</dbReference>
<protein>
    <submittedName>
        <fullName evidence="1">Uncharacterized protein</fullName>
    </submittedName>
</protein>
<reference evidence="1 2" key="1">
    <citation type="submission" date="2017-09" db="EMBL/GenBank/DDBJ databases">
        <title>Bacterial strain isolated from the female urinary microbiota.</title>
        <authorList>
            <person name="Thomas-White K."/>
            <person name="Kumar N."/>
            <person name="Forster S."/>
            <person name="Putonti C."/>
            <person name="Lawley T."/>
            <person name="Wolfe A.J."/>
        </authorList>
    </citation>
    <scope>NUCLEOTIDE SEQUENCE [LARGE SCALE GENOMIC DNA]</scope>
    <source>
        <strain evidence="1 2">UMB0683</strain>
    </source>
</reference>
<gene>
    <name evidence="1" type="ORF">CK797_03690</name>
</gene>
<dbReference type="AlphaFoldDB" id="A0A2J6NNP2"/>
<dbReference type="RefSeq" id="WP_104688457.1">
    <property type="nucleotide sequence ID" value="NZ_JBKTHY010000001.1"/>
</dbReference>
<organism evidence="1 2">
    <name type="scientific">Limosilactobacillus pontis</name>
    <dbReference type="NCBI Taxonomy" id="35787"/>
    <lineage>
        <taxon>Bacteria</taxon>
        <taxon>Bacillati</taxon>
        <taxon>Bacillota</taxon>
        <taxon>Bacilli</taxon>
        <taxon>Lactobacillales</taxon>
        <taxon>Lactobacillaceae</taxon>
        <taxon>Limosilactobacillus</taxon>
    </lineage>
</organism>
<evidence type="ECO:0000313" key="1">
    <source>
        <dbReference type="EMBL" id="PMB82941.1"/>
    </source>
</evidence>
<dbReference type="OrthoDB" id="9794619at2"/>
<name>A0A2J6NNP2_9LACO</name>
<evidence type="ECO:0000313" key="2">
    <source>
        <dbReference type="Proteomes" id="UP000239920"/>
    </source>
</evidence>
<dbReference type="Proteomes" id="UP000239920">
    <property type="component" value="Unassembled WGS sequence"/>
</dbReference>
<proteinExistence type="predicted"/>
<accession>A0A2J6NNP2</accession>